<dbReference type="GO" id="GO:0006537">
    <property type="term" value="P:glutamate biosynthetic process"/>
    <property type="evidence" value="ECO:0007669"/>
    <property type="project" value="UniProtKB-ARBA"/>
</dbReference>
<dbReference type="EMBL" id="JABWCS010000217">
    <property type="protein sequence ID" value="NUU62927.1"/>
    <property type="molecule type" value="Genomic_DNA"/>
</dbReference>
<proteinExistence type="inferred from homology"/>
<dbReference type="Proteomes" id="UP000564806">
    <property type="component" value="Unassembled WGS sequence"/>
</dbReference>
<feature type="site" description="Important for catalysis" evidence="8">
    <location>
        <position position="181"/>
    </location>
</feature>
<feature type="binding site" evidence="7">
    <location>
        <position position="256"/>
    </location>
    <ligand>
        <name>NAD(+)</name>
        <dbReference type="ChEBI" id="CHEBI:57540"/>
    </ligand>
</feature>
<dbReference type="GO" id="GO:0004354">
    <property type="term" value="F:glutamate dehydrogenase (NADP+) activity"/>
    <property type="evidence" value="ECO:0007669"/>
    <property type="project" value="TreeGrafter"/>
</dbReference>
<evidence type="ECO:0000256" key="2">
    <source>
        <dbReference type="ARBA" id="ARBA00011643"/>
    </source>
</evidence>
<dbReference type="InterPro" id="IPR014362">
    <property type="entry name" value="Glu_DH"/>
</dbReference>
<accession>A0A850ETV5</accession>
<dbReference type="InterPro" id="IPR006095">
    <property type="entry name" value="Glu/Leu/Phe/Val/Trp_DH"/>
</dbReference>
<dbReference type="FunFam" id="3.40.50.720:FF:000030">
    <property type="entry name" value="Glutamate dehydrogenase"/>
    <property type="match status" value="1"/>
</dbReference>
<dbReference type="InterPro" id="IPR046346">
    <property type="entry name" value="Aminoacid_DH-like_N_sf"/>
</dbReference>
<evidence type="ECO:0000256" key="8">
    <source>
        <dbReference type="PIRSR" id="PIRSR000185-3"/>
    </source>
</evidence>
<evidence type="ECO:0000256" key="5">
    <source>
        <dbReference type="PIRNR" id="PIRNR000185"/>
    </source>
</evidence>
<dbReference type="Gene3D" id="3.40.50.720">
    <property type="entry name" value="NAD(P)-binding Rossmann-like Domain"/>
    <property type="match status" value="1"/>
</dbReference>
<evidence type="ECO:0000259" key="10">
    <source>
        <dbReference type="SMART" id="SM00839"/>
    </source>
</evidence>
<evidence type="ECO:0000313" key="11">
    <source>
        <dbReference type="EMBL" id="NUU62927.1"/>
    </source>
</evidence>
<keyword evidence="4 5" id="KW-0560">Oxidoreductase</keyword>
<feature type="binding site" evidence="7">
    <location>
        <position position="393"/>
    </location>
    <ligand>
        <name>substrate</name>
    </ligand>
</feature>
<dbReference type="GO" id="GO:0000166">
    <property type="term" value="F:nucleotide binding"/>
    <property type="evidence" value="ECO:0007669"/>
    <property type="project" value="UniProtKB-KW"/>
</dbReference>
<sequence length="461" mass="50176">MSLVPSIDTDISRNDAQLYVEKVYNNVVKRNPHEPEFHQAVKEILESLLPILAAEPKYQENAILERIVEPERLVLFRVPWVDDQGKVRVNRGYRVQFNSAIGPYKGGLRFHPSVNSSIIKFLGFEQIFKNALTGQHIGGGKGGSDFDPKGKSEGEIMRFAQSFMTELHNYIGPQVDVPAGDIGVGAREIGYMFGQYKRIRGGYPAGVLTGKSVTYGGSHARPEATGYGTVYFVNEMLKSKGLSFEGSRVVVSGSGNVAIYAIQKAVQLGAKVVACSDSSGYLYDEDGINLDTVRRLKEVERKRISEYVKEHPNAVYTEDSSQIWTIPCDIALPSATQNEIDEALALKLIANGVKAVGEGANMPSTLEAIEQFHKAGVLFGPAKAANAGGVAVSALEMAQNSMRLSWSFEEVDAKLHDIMVDIYKQSVEAAEQYGHPGNLLVGANIAGFKKVADAMLAEGVI</sequence>
<dbReference type="InterPro" id="IPR036291">
    <property type="entry name" value="NAD(P)-bd_dom_sf"/>
</dbReference>
<dbReference type="SMART" id="SM00839">
    <property type="entry name" value="ELFV_dehydrog"/>
    <property type="match status" value="1"/>
</dbReference>
<keyword evidence="7" id="KW-0547">Nucleotide-binding</keyword>
<dbReference type="FunFam" id="1.10.285.10:FF:000001">
    <property type="entry name" value="Glutamate dehydrogenase"/>
    <property type="match status" value="1"/>
</dbReference>
<feature type="binding site" evidence="7">
    <location>
        <position position="129"/>
    </location>
    <ligand>
        <name>substrate</name>
    </ligand>
</feature>
<dbReference type="FunFam" id="3.40.50.10860:FF:000002">
    <property type="entry name" value="Glutamate dehydrogenase"/>
    <property type="match status" value="1"/>
</dbReference>
<dbReference type="Pfam" id="PF00208">
    <property type="entry name" value="ELFV_dehydrog"/>
    <property type="match status" value="1"/>
</dbReference>
<name>A0A850ETV5_9BACL</name>
<comment type="subunit">
    <text evidence="2">Homohexamer.</text>
</comment>
<keyword evidence="7" id="KW-0520">NAD</keyword>
<dbReference type="PANTHER" id="PTHR43571:SF1">
    <property type="entry name" value="NADP-SPECIFIC GLUTAMATE DEHYDROGENASE 1-RELATED"/>
    <property type="match status" value="1"/>
</dbReference>
<protein>
    <recommendedName>
        <fullName evidence="3 5">Glutamate dehydrogenase</fullName>
    </recommendedName>
</protein>
<keyword evidence="12" id="KW-1185">Reference proteome</keyword>
<evidence type="ECO:0000256" key="6">
    <source>
        <dbReference type="PIRSR" id="PIRSR000185-1"/>
    </source>
</evidence>
<evidence type="ECO:0000256" key="3">
    <source>
        <dbReference type="ARBA" id="ARBA00012896"/>
    </source>
</evidence>
<dbReference type="GO" id="GO:0005829">
    <property type="term" value="C:cytosol"/>
    <property type="evidence" value="ECO:0007669"/>
    <property type="project" value="TreeGrafter"/>
</dbReference>
<feature type="binding site" evidence="7">
    <location>
        <position position="126"/>
    </location>
    <ligand>
        <name>substrate</name>
    </ligand>
</feature>
<dbReference type="SUPFAM" id="SSF51735">
    <property type="entry name" value="NAD(P)-binding Rossmann-fold domains"/>
    <property type="match status" value="1"/>
</dbReference>
<evidence type="ECO:0000313" key="12">
    <source>
        <dbReference type="Proteomes" id="UP000564806"/>
    </source>
</evidence>
<dbReference type="InterPro" id="IPR006096">
    <property type="entry name" value="Glu/Leu/Phe/Val/Trp_DH_C"/>
</dbReference>
<dbReference type="Pfam" id="PF02812">
    <property type="entry name" value="ELFV_dehydrog_N"/>
    <property type="match status" value="1"/>
</dbReference>
<dbReference type="PRINTS" id="PR00082">
    <property type="entry name" value="GLFDHDRGNASE"/>
</dbReference>
<reference evidence="11" key="1">
    <citation type="submission" date="2020-06" db="EMBL/GenBank/DDBJ databases">
        <title>Paenibacillus sp. nov., isolated from soil.</title>
        <authorList>
            <person name="Seo Y.L."/>
        </authorList>
    </citation>
    <scope>NUCLEOTIDE SEQUENCE [LARGE SCALE GENOMIC DNA]</scope>
    <source>
        <strain evidence="11">JW14</strain>
    </source>
</reference>
<dbReference type="PANTHER" id="PTHR43571">
    <property type="entry name" value="NADP-SPECIFIC GLUTAMATE DEHYDROGENASE 1-RELATED"/>
    <property type="match status" value="1"/>
</dbReference>
<dbReference type="CDD" id="cd05313">
    <property type="entry name" value="NAD_bind_2_Glu_DH"/>
    <property type="match status" value="1"/>
</dbReference>
<dbReference type="AlphaFoldDB" id="A0A850ETV5"/>
<feature type="binding site" evidence="7">
    <location>
        <position position="105"/>
    </location>
    <ligand>
        <name>substrate</name>
    </ligand>
</feature>
<feature type="binding site" evidence="7">
    <location>
        <position position="180"/>
    </location>
    <ligand>
        <name>substrate</name>
    </ligand>
</feature>
<dbReference type="NCBIfam" id="NF006929">
    <property type="entry name" value="PRK09414.1"/>
    <property type="match status" value="1"/>
</dbReference>
<comment type="caution">
    <text evidence="11">The sequence shown here is derived from an EMBL/GenBank/DDBJ whole genome shotgun (WGS) entry which is preliminary data.</text>
</comment>
<feature type="domain" description="Glutamate/phenylalanine/leucine/valine/L-tryptophan dehydrogenase C-terminal" evidence="10">
    <location>
        <begin position="218"/>
        <end position="459"/>
    </location>
</feature>
<dbReference type="PIRSF" id="PIRSF000185">
    <property type="entry name" value="Glu_DH"/>
    <property type="match status" value="1"/>
</dbReference>
<dbReference type="Gene3D" id="3.40.50.10860">
    <property type="entry name" value="Leucine Dehydrogenase, chain A, domain 1"/>
    <property type="match status" value="1"/>
</dbReference>
<organism evidence="11 12">
    <name type="scientific">Paenibacillus agri</name>
    <dbReference type="NCBI Taxonomy" id="2744309"/>
    <lineage>
        <taxon>Bacteria</taxon>
        <taxon>Bacillati</taxon>
        <taxon>Bacillota</taxon>
        <taxon>Bacilli</taxon>
        <taxon>Bacillales</taxon>
        <taxon>Paenibacillaceae</taxon>
        <taxon>Paenibacillus</taxon>
    </lineage>
</organism>
<dbReference type="InterPro" id="IPR006097">
    <property type="entry name" value="Glu/Leu/Phe/Val/Trp_DH_dimer"/>
</dbReference>
<dbReference type="Gene3D" id="1.10.285.10">
    <property type="entry name" value="Glutamate Dehydrogenase, chain A, domain 3"/>
    <property type="match status" value="2"/>
</dbReference>
<comment type="similarity">
    <text evidence="1 5 9">Belongs to the Glu/Leu/Phe/Val dehydrogenases family.</text>
</comment>
<evidence type="ECO:0000256" key="9">
    <source>
        <dbReference type="RuleBase" id="RU004417"/>
    </source>
</evidence>
<dbReference type="InterPro" id="IPR033922">
    <property type="entry name" value="NAD_bind_Glu_DH"/>
</dbReference>
<evidence type="ECO:0000256" key="1">
    <source>
        <dbReference type="ARBA" id="ARBA00006382"/>
    </source>
</evidence>
<feature type="binding site" evidence="7">
    <location>
        <position position="225"/>
    </location>
    <ligand>
        <name>NAD(+)</name>
        <dbReference type="ChEBI" id="CHEBI:57540"/>
    </ligand>
</feature>
<dbReference type="RefSeq" id="WP_175373375.1">
    <property type="nucleotide sequence ID" value="NZ_JABWCS010000217.1"/>
</dbReference>
<gene>
    <name evidence="11" type="primary">gdhA</name>
    <name evidence="11" type="ORF">HPT30_21495</name>
</gene>
<evidence type="ECO:0000256" key="4">
    <source>
        <dbReference type="ARBA" id="ARBA00023002"/>
    </source>
</evidence>
<dbReference type="SUPFAM" id="SSF53223">
    <property type="entry name" value="Aminoacid dehydrogenase-like, N-terminal domain"/>
    <property type="match status" value="1"/>
</dbReference>
<feature type="active site" description="Proton donor" evidence="6">
    <location>
        <position position="141"/>
    </location>
</feature>
<evidence type="ECO:0000256" key="7">
    <source>
        <dbReference type="PIRSR" id="PIRSR000185-2"/>
    </source>
</evidence>
<dbReference type="InterPro" id="IPR050724">
    <property type="entry name" value="Glu_Leu_Phe_Val_DH"/>
</dbReference>